<evidence type="ECO:0000313" key="5">
    <source>
        <dbReference type="Proteomes" id="UP000014962"/>
    </source>
</evidence>
<reference evidence="4 5" key="1">
    <citation type="journal article" date="2013" name="Genome Announc.">
        <title>Draft Genome Sequence of Winogradskyella psychrotolerans RS-3T, Isolated from the Marine Transect of Kongsfjorden, Ny-Alesund, Svalbard, Arctic Ocean.</title>
        <authorList>
            <person name="Kumar Pinnaka A."/>
            <person name="Ara S."/>
            <person name="Singh A."/>
            <person name="Shivaji S."/>
        </authorList>
    </citation>
    <scope>NUCLEOTIDE SEQUENCE [LARGE SCALE GENOMIC DNA]</scope>
    <source>
        <strain evidence="4 5">RS-3</strain>
    </source>
</reference>
<dbReference type="STRING" id="641526.ADIWIN_3703"/>
<name>S7VLM7_9FLAO</name>
<organism evidence="4 5">
    <name type="scientific">Winogradskyella psychrotolerans RS-3</name>
    <dbReference type="NCBI Taxonomy" id="641526"/>
    <lineage>
        <taxon>Bacteria</taxon>
        <taxon>Pseudomonadati</taxon>
        <taxon>Bacteroidota</taxon>
        <taxon>Flavobacteriia</taxon>
        <taxon>Flavobacteriales</taxon>
        <taxon>Flavobacteriaceae</taxon>
        <taxon>Winogradskyella</taxon>
    </lineage>
</organism>
<dbReference type="SUPFAM" id="SSF53098">
    <property type="entry name" value="Ribonuclease H-like"/>
    <property type="match status" value="1"/>
</dbReference>
<accession>S7VLM7</accession>
<dbReference type="InterPro" id="IPR003165">
    <property type="entry name" value="Piwi"/>
</dbReference>
<dbReference type="Proteomes" id="UP000014962">
    <property type="component" value="Unassembled WGS sequence"/>
</dbReference>
<dbReference type="Gene3D" id="3.40.50.2300">
    <property type="match status" value="1"/>
</dbReference>
<sequence length="751" mass="87543">MELNFFPINFEFKEYQISKVSYSEDKLLELREKYNHSHSFFRNGDKLFISNKDGDDSIKLGDIETVNVYDDFKITSSLIKHLFFRTFKERFPSFKPIDFYPFRFFSRQEKDDVIYKVLPDDLRNKIAYKKLIEFQLRLFEIDGKSQFGFIINIRRNWIFTKSCFELNEEGFNLIDIEVLRSEIFSGLENVLAPNEEFIGVIKSIEENIALVDTNEGVVKVSLKELFIRKNKSNIEKYLIFKLSESKSKEVFEIIERKRSEIYNANKLSKEINNIANFMFSEKAFSESSKQPILFQNKDGFCFTVGKSLKKESNSMNLRVPTFIFDYAGTKTKNNYPDSGLNDFGPYDSVNFDIKTPNVLCICHKDIRGSFTSFLANLIDGLPTSKYFKKGFKKKYDLHNVNLLIDEVTSYKFESYNSIIRSELDLKPDLAIIEIPNEFRDLEDAHNPYYGIKAKLLSLEIPVQFITTSKVKVHNEYILNSIALQLYAKIGGTPWVLPSNRSVDRELIIGIGNSWIRTNAYKGAEQKRIVGITTFMSSDGQYLLGDKVKDVEYDDYFEELLQSLENSFERLKLEQGWSKGDTVRLIFHIFKPIKNIEFEVVSSLIKSFEDFNIQFAFVTIGKKHPYKLFDRNERGVPISYNNKQLKGESIPNRGTNIFLDSTTCLVQMLGAKELKMQSHGMSNPIQIKIHMPTGNIEDKELDKLLFTDLNYIVQQIYSFTYLSWRSFFTRRKTSVNVIFGFNFKIVRKNEKG</sequence>
<comment type="similarity">
    <text evidence="1">Belongs to the argonaute family. Long pAgo subfamily.</text>
</comment>
<dbReference type="AlphaFoldDB" id="S7VLM7"/>
<dbReference type="EMBL" id="ATMR01000199">
    <property type="protein sequence ID" value="EPR70347.1"/>
    <property type="molecule type" value="Genomic_DNA"/>
</dbReference>
<proteinExistence type="inferred from homology"/>
<evidence type="ECO:0000256" key="1">
    <source>
        <dbReference type="ARBA" id="ARBA00035012"/>
    </source>
</evidence>
<evidence type="ECO:0000256" key="2">
    <source>
        <dbReference type="ARBA" id="ARBA00035032"/>
    </source>
</evidence>
<dbReference type="RefSeq" id="WP_020897216.1">
    <property type="nucleotide sequence ID" value="NZ_ATMR01000199.1"/>
</dbReference>
<dbReference type="PATRIC" id="fig|641526.4.peg.3675"/>
<dbReference type="eggNOG" id="COG1431">
    <property type="taxonomic scope" value="Bacteria"/>
</dbReference>
<dbReference type="Gene3D" id="3.30.420.10">
    <property type="entry name" value="Ribonuclease H-like superfamily/Ribonuclease H"/>
    <property type="match status" value="1"/>
</dbReference>
<gene>
    <name evidence="4" type="ORF">ADIWIN_3703</name>
</gene>
<protein>
    <recommendedName>
        <fullName evidence="2">Protein argonaute</fullName>
    </recommendedName>
</protein>
<dbReference type="PROSITE" id="PS50822">
    <property type="entry name" value="PIWI"/>
    <property type="match status" value="1"/>
</dbReference>
<feature type="domain" description="Piwi" evidence="3">
    <location>
        <begin position="429"/>
        <end position="730"/>
    </location>
</feature>
<evidence type="ECO:0000259" key="3">
    <source>
        <dbReference type="PROSITE" id="PS50822"/>
    </source>
</evidence>
<dbReference type="SMART" id="SM00950">
    <property type="entry name" value="Piwi"/>
    <property type="match status" value="1"/>
</dbReference>
<evidence type="ECO:0000313" key="4">
    <source>
        <dbReference type="EMBL" id="EPR70347.1"/>
    </source>
</evidence>
<keyword evidence="5" id="KW-1185">Reference proteome</keyword>
<dbReference type="InterPro" id="IPR012337">
    <property type="entry name" value="RNaseH-like_sf"/>
</dbReference>
<dbReference type="Pfam" id="PF02171">
    <property type="entry name" value="Piwi"/>
    <property type="match status" value="1"/>
</dbReference>
<dbReference type="InterPro" id="IPR036397">
    <property type="entry name" value="RNaseH_sf"/>
</dbReference>
<comment type="caution">
    <text evidence="4">The sequence shown here is derived from an EMBL/GenBank/DDBJ whole genome shotgun (WGS) entry which is preliminary data.</text>
</comment>
<dbReference type="GO" id="GO:0003676">
    <property type="term" value="F:nucleic acid binding"/>
    <property type="evidence" value="ECO:0007669"/>
    <property type="project" value="InterPro"/>
</dbReference>